<reference evidence="3 4" key="1">
    <citation type="submission" date="2020-01" db="EMBL/GenBank/DDBJ databases">
        <authorList>
            <person name="Kim M.K."/>
        </authorList>
    </citation>
    <scope>NUCLEOTIDE SEQUENCE [LARGE SCALE GENOMIC DNA]</scope>
    <source>
        <strain evidence="3 4">172606-1</strain>
    </source>
</reference>
<feature type="domain" description="HTH LytTR-type" evidence="2">
    <location>
        <begin position="178"/>
        <end position="286"/>
    </location>
</feature>
<feature type="transmembrane region" description="Helical" evidence="1">
    <location>
        <begin position="49"/>
        <end position="71"/>
    </location>
</feature>
<dbReference type="RefSeq" id="WP_162445511.1">
    <property type="nucleotide sequence ID" value="NZ_CP048222.1"/>
</dbReference>
<evidence type="ECO:0000313" key="3">
    <source>
        <dbReference type="EMBL" id="QHT69522.1"/>
    </source>
</evidence>
<organism evidence="3 4">
    <name type="scientific">Rhodocytophaga rosea</name>
    <dbReference type="NCBI Taxonomy" id="2704465"/>
    <lineage>
        <taxon>Bacteria</taxon>
        <taxon>Pseudomonadati</taxon>
        <taxon>Bacteroidota</taxon>
        <taxon>Cytophagia</taxon>
        <taxon>Cytophagales</taxon>
        <taxon>Rhodocytophagaceae</taxon>
        <taxon>Rhodocytophaga</taxon>
    </lineage>
</organism>
<dbReference type="GO" id="GO:0003677">
    <property type="term" value="F:DNA binding"/>
    <property type="evidence" value="ECO:0007669"/>
    <property type="project" value="InterPro"/>
</dbReference>
<dbReference type="EMBL" id="CP048222">
    <property type="protein sequence ID" value="QHT69522.1"/>
    <property type="molecule type" value="Genomic_DNA"/>
</dbReference>
<gene>
    <name evidence="3" type="ORF">GXP67_24190</name>
</gene>
<keyword evidence="4" id="KW-1185">Reference proteome</keyword>
<keyword evidence="1" id="KW-1133">Transmembrane helix</keyword>
<dbReference type="PROSITE" id="PS50930">
    <property type="entry name" value="HTH_LYTTR"/>
    <property type="match status" value="1"/>
</dbReference>
<feature type="transmembrane region" description="Helical" evidence="1">
    <location>
        <begin position="124"/>
        <end position="147"/>
    </location>
</feature>
<proteinExistence type="predicted"/>
<dbReference type="SMART" id="SM00850">
    <property type="entry name" value="LytTR"/>
    <property type="match status" value="1"/>
</dbReference>
<evidence type="ECO:0000256" key="1">
    <source>
        <dbReference type="SAM" id="Phobius"/>
    </source>
</evidence>
<sequence>MLSFLRQPYPIDEPKLTRVILQSLLVGIFVAFVLIVFQPFGSYNWQHAYKILILMGYGAVASFTTFLNFFALPKLTPLFYLEKYWTVWKEITWNLMPCVIGGFLSVVYGYLIGAMPFTFTQISYMIVVVFLVGLFPAIILVLLNYVYLIRKYRAVNQYPEKITTTEDKPAITETTIELMAENEKDRLKLPASQLVYIEASDNYCTVFHLTNQKLTKTLIRSSLSRLESQLSIPEIARCHRSYIVNFRRVKHISGNAQGYKLHLDATNFVVPVARTYSYLLKEQLVAS</sequence>
<keyword evidence="1" id="KW-0472">Membrane</keyword>
<feature type="transmembrane region" description="Helical" evidence="1">
    <location>
        <begin position="91"/>
        <end position="112"/>
    </location>
</feature>
<dbReference type="GO" id="GO:0000156">
    <property type="term" value="F:phosphorelay response regulator activity"/>
    <property type="evidence" value="ECO:0007669"/>
    <property type="project" value="InterPro"/>
</dbReference>
<name>A0A6C0GPL0_9BACT</name>
<dbReference type="PANTHER" id="PTHR37299:SF1">
    <property type="entry name" value="STAGE 0 SPORULATION PROTEIN A HOMOLOG"/>
    <property type="match status" value="1"/>
</dbReference>
<evidence type="ECO:0000313" key="4">
    <source>
        <dbReference type="Proteomes" id="UP000480178"/>
    </source>
</evidence>
<dbReference type="KEGG" id="rhoz:GXP67_24190"/>
<accession>A0A6C0GPL0</accession>
<dbReference type="Gene3D" id="2.40.50.1020">
    <property type="entry name" value="LytTr DNA-binding domain"/>
    <property type="match status" value="1"/>
</dbReference>
<dbReference type="InterPro" id="IPR046947">
    <property type="entry name" value="LytR-like"/>
</dbReference>
<dbReference type="Pfam" id="PF04397">
    <property type="entry name" value="LytTR"/>
    <property type="match status" value="1"/>
</dbReference>
<dbReference type="Proteomes" id="UP000480178">
    <property type="component" value="Chromosome"/>
</dbReference>
<feature type="transmembrane region" description="Helical" evidence="1">
    <location>
        <begin position="20"/>
        <end position="37"/>
    </location>
</feature>
<dbReference type="AlphaFoldDB" id="A0A6C0GPL0"/>
<evidence type="ECO:0000259" key="2">
    <source>
        <dbReference type="PROSITE" id="PS50930"/>
    </source>
</evidence>
<keyword evidence="1" id="KW-0812">Transmembrane</keyword>
<protein>
    <submittedName>
        <fullName evidence="3">LytTR family transcriptional regulator</fullName>
    </submittedName>
</protein>
<dbReference type="InterPro" id="IPR007492">
    <property type="entry name" value="LytTR_DNA-bd_dom"/>
</dbReference>
<dbReference type="PANTHER" id="PTHR37299">
    <property type="entry name" value="TRANSCRIPTIONAL REGULATOR-RELATED"/>
    <property type="match status" value="1"/>
</dbReference>